<reference evidence="1 2" key="1">
    <citation type="journal article" date="2017" name="Antonie Van Leeuwenhoek">
        <title>Rhizobium rhizosphaerae sp. nov., a novel species isolated from rice rhizosphere.</title>
        <authorList>
            <person name="Zhao J.J."/>
            <person name="Zhang J."/>
            <person name="Zhang R.J."/>
            <person name="Zhang C.W."/>
            <person name="Yin H.Q."/>
            <person name="Zhang X.X."/>
        </authorList>
    </citation>
    <scope>NUCLEOTIDE SEQUENCE [LARGE SCALE GENOMIC DNA]</scope>
    <source>
        <strain evidence="1 2">BSs20135</strain>
    </source>
</reference>
<name>K6XCL3_9ALTE</name>
<proteinExistence type="predicted"/>
<evidence type="ECO:0000313" key="2">
    <source>
        <dbReference type="Proteomes" id="UP000006327"/>
    </source>
</evidence>
<dbReference type="RefSeq" id="WP_007618112.1">
    <property type="nucleotide sequence ID" value="NZ_BAEO01000015.1"/>
</dbReference>
<organism evidence="1 2">
    <name type="scientific">Paraglaciecola arctica BSs20135</name>
    <dbReference type="NCBI Taxonomy" id="493475"/>
    <lineage>
        <taxon>Bacteria</taxon>
        <taxon>Pseudomonadati</taxon>
        <taxon>Pseudomonadota</taxon>
        <taxon>Gammaproteobacteria</taxon>
        <taxon>Alteromonadales</taxon>
        <taxon>Alteromonadaceae</taxon>
        <taxon>Paraglaciecola</taxon>
    </lineage>
</organism>
<dbReference type="AlphaFoldDB" id="K6XCL3"/>
<dbReference type="STRING" id="493475.GARC_1389"/>
<keyword evidence="2" id="KW-1185">Reference proteome</keyword>
<accession>K6XCL3</accession>
<sequence>MKFLLLVAFLLCGCSQTTVHLYSRYLSAAQIEEINKELVKADLGSEPTHFYDQSTIKQVGWDLM</sequence>
<evidence type="ECO:0000313" key="1">
    <source>
        <dbReference type="EMBL" id="GAC18364.1"/>
    </source>
</evidence>
<dbReference type="Proteomes" id="UP000006327">
    <property type="component" value="Unassembled WGS sequence"/>
</dbReference>
<dbReference type="EMBL" id="BAEO01000015">
    <property type="protein sequence ID" value="GAC18364.1"/>
    <property type="molecule type" value="Genomic_DNA"/>
</dbReference>
<protein>
    <submittedName>
        <fullName evidence="1">Uncharacterized protein</fullName>
    </submittedName>
</protein>
<comment type="caution">
    <text evidence="1">The sequence shown here is derived from an EMBL/GenBank/DDBJ whole genome shotgun (WGS) entry which is preliminary data.</text>
</comment>
<gene>
    <name evidence="1" type="ORF">GARC_1389</name>
</gene>